<evidence type="ECO:0000256" key="2">
    <source>
        <dbReference type="ARBA" id="ARBA00023012"/>
    </source>
</evidence>
<dbReference type="InterPro" id="IPR003661">
    <property type="entry name" value="HisK_dim/P_dom"/>
</dbReference>
<dbReference type="AlphaFoldDB" id="A0A0F9C406"/>
<keyword evidence="1" id="KW-0597">Phosphoprotein</keyword>
<dbReference type="PANTHER" id="PTHR45339">
    <property type="entry name" value="HYBRID SIGNAL TRANSDUCTION HISTIDINE KINASE J"/>
    <property type="match status" value="1"/>
</dbReference>
<dbReference type="EMBL" id="LAZR01048697">
    <property type="protein sequence ID" value="KKK91351.1"/>
    <property type="molecule type" value="Genomic_DNA"/>
</dbReference>
<accession>A0A0F9C406</accession>
<proteinExistence type="predicted"/>
<protein>
    <recommendedName>
        <fullName evidence="3">Histidine kinase domain-containing protein</fullName>
    </recommendedName>
</protein>
<dbReference type="Pfam" id="PF00512">
    <property type="entry name" value="HisKA"/>
    <property type="match status" value="1"/>
</dbReference>
<sequence>MSHEIRTPIHTITGMTELLLNTDLDVEQRTYSEQVRFSADVLLSLINDILDFSKIEAGKLHLELVNFDLYTIVENAVDLVILDAHQKGLEVIIYIRPTVPHLLQGD</sequence>
<feature type="non-terminal residue" evidence="4">
    <location>
        <position position="106"/>
    </location>
</feature>
<dbReference type="InterPro" id="IPR036890">
    <property type="entry name" value="HATPase_C_sf"/>
</dbReference>
<dbReference type="InterPro" id="IPR036097">
    <property type="entry name" value="HisK_dim/P_sf"/>
</dbReference>
<dbReference type="PROSITE" id="PS50109">
    <property type="entry name" value="HIS_KIN"/>
    <property type="match status" value="1"/>
</dbReference>
<keyword evidence="2" id="KW-0902">Two-component regulatory system</keyword>
<evidence type="ECO:0000256" key="1">
    <source>
        <dbReference type="ARBA" id="ARBA00022553"/>
    </source>
</evidence>
<dbReference type="PANTHER" id="PTHR45339:SF1">
    <property type="entry name" value="HYBRID SIGNAL TRANSDUCTION HISTIDINE KINASE J"/>
    <property type="match status" value="1"/>
</dbReference>
<evidence type="ECO:0000259" key="3">
    <source>
        <dbReference type="PROSITE" id="PS50109"/>
    </source>
</evidence>
<dbReference type="SUPFAM" id="SSF47384">
    <property type="entry name" value="Homodimeric domain of signal transducing histidine kinase"/>
    <property type="match status" value="1"/>
</dbReference>
<feature type="domain" description="Histidine kinase" evidence="3">
    <location>
        <begin position="1"/>
        <end position="106"/>
    </location>
</feature>
<dbReference type="Gene3D" id="1.10.287.130">
    <property type="match status" value="1"/>
</dbReference>
<dbReference type="SMART" id="SM00388">
    <property type="entry name" value="HisKA"/>
    <property type="match status" value="1"/>
</dbReference>
<dbReference type="GO" id="GO:0000155">
    <property type="term" value="F:phosphorelay sensor kinase activity"/>
    <property type="evidence" value="ECO:0007669"/>
    <property type="project" value="InterPro"/>
</dbReference>
<name>A0A0F9C406_9ZZZZ</name>
<dbReference type="CDD" id="cd00082">
    <property type="entry name" value="HisKA"/>
    <property type="match status" value="1"/>
</dbReference>
<dbReference type="SUPFAM" id="SSF55874">
    <property type="entry name" value="ATPase domain of HSP90 chaperone/DNA topoisomerase II/histidine kinase"/>
    <property type="match status" value="1"/>
</dbReference>
<comment type="caution">
    <text evidence="4">The sequence shown here is derived from an EMBL/GenBank/DDBJ whole genome shotgun (WGS) entry which is preliminary data.</text>
</comment>
<organism evidence="4">
    <name type="scientific">marine sediment metagenome</name>
    <dbReference type="NCBI Taxonomy" id="412755"/>
    <lineage>
        <taxon>unclassified sequences</taxon>
        <taxon>metagenomes</taxon>
        <taxon>ecological metagenomes</taxon>
    </lineage>
</organism>
<reference evidence="4" key="1">
    <citation type="journal article" date="2015" name="Nature">
        <title>Complex archaea that bridge the gap between prokaryotes and eukaryotes.</title>
        <authorList>
            <person name="Spang A."/>
            <person name="Saw J.H."/>
            <person name="Jorgensen S.L."/>
            <person name="Zaremba-Niedzwiedzka K."/>
            <person name="Martijn J."/>
            <person name="Lind A.E."/>
            <person name="van Eijk R."/>
            <person name="Schleper C."/>
            <person name="Guy L."/>
            <person name="Ettema T.J."/>
        </authorList>
    </citation>
    <scope>NUCLEOTIDE SEQUENCE</scope>
</reference>
<evidence type="ECO:0000313" key="4">
    <source>
        <dbReference type="EMBL" id="KKK91351.1"/>
    </source>
</evidence>
<gene>
    <name evidence="4" type="ORF">LCGC14_2713850</name>
</gene>
<dbReference type="InterPro" id="IPR005467">
    <property type="entry name" value="His_kinase_dom"/>
</dbReference>